<accession>A0A8S3E2P3</accession>
<evidence type="ECO:0000313" key="2">
    <source>
        <dbReference type="Proteomes" id="UP000681967"/>
    </source>
</evidence>
<name>A0A8S3E2P3_9BILA</name>
<comment type="caution">
    <text evidence="1">The sequence shown here is derived from an EMBL/GenBank/DDBJ whole genome shotgun (WGS) entry which is preliminary data.</text>
</comment>
<gene>
    <name evidence="1" type="ORF">BYL167_LOCUS56166</name>
</gene>
<dbReference type="Proteomes" id="UP000681967">
    <property type="component" value="Unassembled WGS sequence"/>
</dbReference>
<reference evidence="1" key="1">
    <citation type="submission" date="2021-02" db="EMBL/GenBank/DDBJ databases">
        <authorList>
            <person name="Nowell W R."/>
        </authorList>
    </citation>
    <scope>NUCLEOTIDE SEQUENCE</scope>
</reference>
<dbReference type="AlphaFoldDB" id="A0A8S3E2P3"/>
<proteinExistence type="predicted"/>
<feature type="non-terminal residue" evidence="1">
    <location>
        <position position="23"/>
    </location>
</feature>
<protein>
    <submittedName>
        <fullName evidence="1">Uncharacterized protein</fullName>
    </submittedName>
</protein>
<dbReference type="EMBL" id="CAJOBH010219139">
    <property type="protein sequence ID" value="CAF5028617.1"/>
    <property type="molecule type" value="Genomic_DNA"/>
</dbReference>
<organism evidence="1 2">
    <name type="scientific">Rotaria magnacalcarata</name>
    <dbReference type="NCBI Taxonomy" id="392030"/>
    <lineage>
        <taxon>Eukaryota</taxon>
        <taxon>Metazoa</taxon>
        <taxon>Spiralia</taxon>
        <taxon>Gnathifera</taxon>
        <taxon>Rotifera</taxon>
        <taxon>Eurotatoria</taxon>
        <taxon>Bdelloidea</taxon>
        <taxon>Philodinida</taxon>
        <taxon>Philodinidae</taxon>
        <taxon>Rotaria</taxon>
    </lineage>
</organism>
<sequence length="23" mass="2662">MAPCRTNDCQYCHSMENQNQNSS</sequence>
<evidence type="ECO:0000313" key="1">
    <source>
        <dbReference type="EMBL" id="CAF5028617.1"/>
    </source>
</evidence>